<sequence>MNAAHRKRLQSAFRPRPVCDTIGCTKKIMITNRSERDDSRMAQRKTYLQKREKDGVNKKAIAWAGGIALAVIAAMTVLLILDK</sequence>
<feature type="transmembrane region" description="Helical" evidence="1">
    <location>
        <begin position="60"/>
        <end position="81"/>
    </location>
</feature>
<evidence type="ECO:0000256" key="1">
    <source>
        <dbReference type="SAM" id="Phobius"/>
    </source>
</evidence>
<protein>
    <submittedName>
        <fullName evidence="2">Uncharacterized protein</fullName>
    </submittedName>
</protein>
<organism evidence="2 3">
    <name type="scientific">Gordoniibacillus kamchatkensis</name>
    <dbReference type="NCBI Taxonomy" id="1590651"/>
    <lineage>
        <taxon>Bacteria</taxon>
        <taxon>Bacillati</taxon>
        <taxon>Bacillota</taxon>
        <taxon>Bacilli</taxon>
        <taxon>Bacillales</taxon>
        <taxon>Paenibacillaceae</taxon>
        <taxon>Gordoniibacillus</taxon>
    </lineage>
</organism>
<keyword evidence="1" id="KW-0812">Transmembrane</keyword>
<evidence type="ECO:0000313" key="3">
    <source>
        <dbReference type="Proteomes" id="UP000031967"/>
    </source>
</evidence>
<reference evidence="2 3" key="1">
    <citation type="submission" date="2014-12" db="EMBL/GenBank/DDBJ databases">
        <title>Draft genome sequence of Paenibacillus kamchatkensis strain B-2647.</title>
        <authorList>
            <person name="Karlyshev A.V."/>
            <person name="Kudryashova E.B."/>
        </authorList>
    </citation>
    <scope>NUCLEOTIDE SEQUENCE [LARGE SCALE GENOMIC DNA]</scope>
    <source>
        <strain evidence="2 3">VKM B-2647</strain>
    </source>
</reference>
<dbReference type="Proteomes" id="UP000031967">
    <property type="component" value="Unassembled WGS sequence"/>
</dbReference>
<evidence type="ECO:0000313" key="2">
    <source>
        <dbReference type="EMBL" id="KIL36263.1"/>
    </source>
</evidence>
<dbReference type="EMBL" id="JXAK01000113">
    <property type="protein sequence ID" value="KIL36263.1"/>
    <property type="molecule type" value="Genomic_DNA"/>
</dbReference>
<name>A0ABR5A668_9BACL</name>
<gene>
    <name evidence="2" type="ORF">SD70_31745</name>
</gene>
<comment type="caution">
    <text evidence="2">The sequence shown here is derived from an EMBL/GenBank/DDBJ whole genome shotgun (WGS) entry which is preliminary data.</text>
</comment>
<proteinExistence type="predicted"/>
<keyword evidence="1" id="KW-1133">Transmembrane helix</keyword>
<keyword evidence="3" id="KW-1185">Reference proteome</keyword>
<keyword evidence="1" id="KW-0472">Membrane</keyword>
<accession>A0ABR5A668</accession>